<feature type="non-terminal residue" evidence="2">
    <location>
        <position position="1"/>
    </location>
</feature>
<name>A0A0G0H246_9BACT</name>
<comment type="caution">
    <text evidence="2">The sequence shown here is derived from an EMBL/GenBank/DDBJ whole genome shotgun (WGS) entry which is preliminary data.</text>
</comment>
<dbReference type="AlphaFoldDB" id="A0A0G0H246"/>
<evidence type="ECO:0000313" key="3">
    <source>
        <dbReference type="Proteomes" id="UP000034471"/>
    </source>
</evidence>
<evidence type="ECO:0000313" key="2">
    <source>
        <dbReference type="EMBL" id="KKQ36222.1"/>
    </source>
</evidence>
<protein>
    <submittedName>
        <fullName evidence="2">UvrABC system protein B</fullName>
    </submittedName>
</protein>
<dbReference type="InterPro" id="IPR036876">
    <property type="entry name" value="UVR_dom_sf"/>
</dbReference>
<gene>
    <name evidence="2" type="ORF">US54_C0076G0001</name>
</gene>
<proteinExistence type="predicted"/>
<dbReference type="EMBL" id="LBTJ01000076">
    <property type="protein sequence ID" value="KKQ36222.1"/>
    <property type="molecule type" value="Genomic_DNA"/>
</dbReference>
<feature type="domain" description="UVR" evidence="1">
    <location>
        <begin position="178"/>
        <end position="213"/>
    </location>
</feature>
<dbReference type="InterPro" id="IPR001943">
    <property type="entry name" value="UVR_dom"/>
</dbReference>
<accession>A0A0G0H246</accession>
<dbReference type="Pfam" id="PF02151">
    <property type="entry name" value="UVR"/>
    <property type="match status" value="1"/>
</dbReference>
<dbReference type="Proteomes" id="UP000034471">
    <property type="component" value="Unassembled WGS sequence"/>
</dbReference>
<dbReference type="Gene3D" id="4.10.860.10">
    <property type="entry name" value="UVR domain"/>
    <property type="match status" value="1"/>
</dbReference>
<organism evidence="2 3">
    <name type="scientific">Candidatus Roizmanbacteria bacterium GW2011_GWA2_37_7</name>
    <dbReference type="NCBI Taxonomy" id="1618481"/>
    <lineage>
        <taxon>Bacteria</taxon>
        <taxon>Candidatus Roizmaniibacteriota</taxon>
    </lineage>
</organism>
<sequence>ANIPFSVPAAQEFDQAGGKRIPGDFANGGGVFTSTDEILAIQILGREEFTDPERYRQLVADNEALIIRGAEENSWYLWEQYTRAEGRINFVELVQRVTRSMTVVKSIVKVSRLDYNSEDVLNFLFDSLFPSIVETTDRDEIIERMEEDFMVFDKLQRNFDIKELDDMNIESMTPYDKKKMVKKLEREMKHYAEDMNFEAAIVLRDKVREVKKSAA</sequence>
<reference evidence="2 3" key="1">
    <citation type="journal article" date="2015" name="Nature">
        <title>rRNA introns, odd ribosomes, and small enigmatic genomes across a large radiation of phyla.</title>
        <authorList>
            <person name="Brown C.T."/>
            <person name="Hug L.A."/>
            <person name="Thomas B.C."/>
            <person name="Sharon I."/>
            <person name="Castelle C.J."/>
            <person name="Singh A."/>
            <person name="Wilkins M.J."/>
            <person name="Williams K.H."/>
            <person name="Banfield J.F."/>
        </authorList>
    </citation>
    <scope>NUCLEOTIDE SEQUENCE [LARGE SCALE GENOMIC DNA]</scope>
</reference>
<dbReference type="SUPFAM" id="SSF46600">
    <property type="entry name" value="C-terminal UvrC-binding domain of UvrB"/>
    <property type="match status" value="1"/>
</dbReference>
<dbReference type="PROSITE" id="PS50151">
    <property type="entry name" value="UVR"/>
    <property type="match status" value="1"/>
</dbReference>
<dbReference type="STRING" id="1618481.US54_C0076G0001"/>
<evidence type="ECO:0000259" key="1">
    <source>
        <dbReference type="PROSITE" id="PS50151"/>
    </source>
</evidence>